<feature type="transmembrane region" description="Helical" evidence="1">
    <location>
        <begin position="21"/>
        <end position="42"/>
    </location>
</feature>
<feature type="domain" description="CAAX prenyl protease 2/Lysostaphin resistance protein A-like" evidence="2">
    <location>
        <begin position="134"/>
        <end position="237"/>
    </location>
</feature>
<dbReference type="OrthoDB" id="3693644at2"/>
<evidence type="ECO:0000313" key="3">
    <source>
        <dbReference type="EMBL" id="KDF00882.1"/>
    </source>
</evidence>
<dbReference type="PANTHER" id="PTHR35797:SF1">
    <property type="entry name" value="PROTEASE"/>
    <property type="match status" value="1"/>
</dbReference>
<evidence type="ECO:0000259" key="2">
    <source>
        <dbReference type="Pfam" id="PF02517"/>
    </source>
</evidence>
<feature type="transmembrane region" description="Helical" evidence="1">
    <location>
        <begin position="129"/>
        <end position="147"/>
    </location>
</feature>
<keyword evidence="1" id="KW-0812">Transmembrane</keyword>
<feature type="transmembrane region" description="Helical" evidence="1">
    <location>
        <begin position="225"/>
        <end position="244"/>
    </location>
</feature>
<gene>
    <name evidence="3" type="ORF">Y900_018575</name>
</gene>
<comment type="caution">
    <text evidence="3">The sequence shown here is derived from an EMBL/GenBank/DDBJ whole genome shotgun (WGS) entry which is preliminary data.</text>
</comment>
<dbReference type="GO" id="GO:0004175">
    <property type="term" value="F:endopeptidase activity"/>
    <property type="evidence" value="ECO:0007669"/>
    <property type="project" value="UniProtKB-ARBA"/>
</dbReference>
<dbReference type="Pfam" id="PF02517">
    <property type="entry name" value="Rce1-like"/>
    <property type="match status" value="1"/>
</dbReference>
<feature type="transmembrane region" description="Helical" evidence="1">
    <location>
        <begin position="197"/>
        <end position="218"/>
    </location>
</feature>
<dbReference type="PANTHER" id="PTHR35797">
    <property type="entry name" value="PROTEASE-RELATED"/>
    <property type="match status" value="1"/>
</dbReference>
<evidence type="ECO:0000256" key="1">
    <source>
        <dbReference type="SAM" id="Phobius"/>
    </source>
</evidence>
<evidence type="ECO:0000313" key="4">
    <source>
        <dbReference type="Proteomes" id="UP000022835"/>
    </source>
</evidence>
<feature type="transmembrane region" description="Helical" evidence="1">
    <location>
        <begin position="54"/>
        <end position="74"/>
    </location>
</feature>
<proteinExistence type="predicted"/>
<dbReference type="InterPro" id="IPR042150">
    <property type="entry name" value="MmRce1-like"/>
</dbReference>
<sequence>MPETTWTAQIAHVLRARPLTSFFVLSYVVTWVLWAPLAFAGVPAFSATTHTPSWYALPGVAIGVTGTAFFMTAITQGRAGVRRMLQRLACWRVGVRWYLVAILLIPVGQVLVTAALVSPGALRALSPSALAAYPLSYLAHFVFGPLFEESGWRGFALPRMQHRFGPLRATLLLGLLWSAWHFFLYAPSWFAGGAANAVAGVGIFVVFTTSISFIFTWLSNNTTASLLLAILLHGSVDGTATYLQRLGDRGVISSDAAAFSGQFGVLILCVLTAVVLIVFTRSRLSYPRYHHAAERLDIGDSPAAKVAPA</sequence>
<dbReference type="RefSeq" id="WP_051660136.1">
    <property type="nucleotide sequence ID" value="NZ_JALN02000001.1"/>
</dbReference>
<keyword evidence="1" id="KW-1133">Transmembrane helix</keyword>
<accession>A0A064CMJ7</accession>
<reference evidence="3" key="1">
    <citation type="submission" date="2014-05" db="EMBL/GenBank/DDBJ databases">
        <title>Genome sequence of Mycobacterium aromaticivorans strain JS19b1T (= DSM 45407T).</title>
        <authorList>
            <person name="Kwak Y."/>
            <person name="Park G.-S."/>
            <person name="Li Q.X."/>
            <person name="Lee S.-E."/>
            <person name="Shin J.-H."/>
        </authorList>
    </citation>
    <scope>NUCLEOTIDE SEQUENCE [LARGE SCALE GENOMIC DNA]</scope>
    <source>
        <strain evidence="3">JS19b1</strain>
    </source>
</reference>
<organism evidence="3 4">
    <name type="scientific">Mycolicibacterium aromaticivorans JS19b1 = JCM 16368</name>
    <dbReference type="NCBI Taxonomy" id="1440774"/>
    <lineage>
        <taxon>Bacteria</taxon>
        <taxon>Bacillati</taxon>
        <taxon>Actinomycetota</taxon>
        <taxon>Actinomycetes</taxon>
        <taxon>Mycobacteriales</taxon>
        <taxon>Mycobacteriaceae</taxon>
        <taxon>Mycolicibacterium</taxon>
    </lineage>
</organism>
<keyword evidence="4" id="KW-1185">Reference proteome</keyword>
<dbReference type="AlphaFoldDB" id="A0A064CMJ7"/>
<dbReference type="EMBL" id="JALN02000001">
    <property type="protein sequence ID" value="KDF00882.1"/>
    <property type="molecule type" value="Genomic_DNA"/>
</dbReference>
<feature type="transmembrane region" description="Helical" evidence="1">
    <location>
        <begin position="167"/>
        <end position="185"/>
    </location>
</feature>
<feature type="transmembrane region" description="Helical" evidence="1">
    <location>
        <begin position="256"/>
        <end position="279"/>
    </location>
</feature>
<dbReference type="eggNOG" id="COG1266">
    <property type="taxonomic scope" value="Bacteria"/>
</dbReference>
<dbReference type="GO" id="GO:0080120">
    <property type="term" value="P:CAAX-box protein maturation"/>
    <property type="evidence" value="ECO:0007669"/>
    <property type="project" value="UniProtKB-ARBA"/>
</dbReference>
<name>A0A064CMJ7_9MYCO</name>
<dbReference type="InterPro" id="IPR003675">
    <property type="entry name" value="Rce1/LyrA-like_dom"/>
</dbReference>
<dbReference type="Proteomes" id="UP000022835">
    <property type="component" value="Unassembled WGS sequence"/>
</dbReference>
<keyword evidence="1" id="KW-0472">Membrane</keyword>
<protein>
    <recommendedName>
        <fullName evidence="2">CAAX prenyl protease 2/Lysostaphin resistance protein A-like domain-containing protein</fullName>
    </recommendedName>
</protein>
<feature type="transmembrane region" description="Helical" evidence="1">
    <location>
        <begin position="95"/>
        <end position="117"/>
    </location>
</feature>